<evidence type="ECO:0000259" key="2">
    <source>
        <dbReference type="SMART" id="SM00849"/>
    </source>
</evidence>
<dbReference type="EMBL" id="CP077683">
    <property type="protein sequence ID" value="QXE92644.1"/>
    <property type="molecule type" value="Genomic_DNA"/>
</dbReference>
<dbReference type="PANTHER" id="PTHR23200:SF48">
    <property type="entry name" value="METALLO-BETA-LACTAMASE DOMAIN-CONTAINING PROTEIN 1"/>
    <property type="match status" value="1"/>
</dbReference>
<keyword evidence="4" id="KW-1185">Reference proteome</keyword>
<dbReference type="SMART" id="SM00849">
    <property type="entry name" value="Lactamase_B"/>
    <property type="match status" value="1"/>
</dbReference>
<proteinExistence type="predicted"/>
<dbReference type="CDD" id="cd07711">
    <property type="entry name" value="MBLAC1-like_MBL-fold"/>
    <property type="match status" value="1"/>
</dbReference>
<reference evidence="3 4" key="1">
    <citation type="submission" date="2021-06" db="EMBL/GenBank/DDBJ databases">
        <title>Gemonas diversity in paddy soil.</title>
        <authorList>
            <person name="Liu G."/>
        </authorList>
    </citation>
    <scope>NUCLEOTIDE SEQUENCE [LARGE SCALE GENOMIC DNA]</scope>
    <source>
        <strain evidence="3 4">RG2</strain>
    </source>
</reference>
<accession>A0ABX8LMC7</accession>
<sequence length="219" mass="23584">MRQPEVHLLQQGSLLRREDGNILDAHSSICLIRSGQGLIVVDTGAPEDALAVTEALWRLHLAPVDIDIVVNTHGHWDHVGCNHLFPRAVFMAHLLEPEIGSRIPVSAGSCLVRSAFTIGPGIELHPTPGHSCGSLSVVVKDAISSFGGSGADVVIAGDALPLAANYEKRVPPSIHWDRDHCVESINQIVAMAEWVVPGHDAPFRVRRTGYGEKKSDEGK</sequence>
<dbReference type="Pfam" id="PF00753">
    <property type="entry name" value="Lactamase_B"/>
    <property type="match status" value="1"/>
</dbReference>
<dbReference type="InterPro" id="IPR039344">
    <property type="entry name" value="MBLAC1"/>
</dbReference>
<name>A0ABX8LMC7_9BACT</name>
<gene>
    <name evidence="3" type="ORF">KP001_09045</name>
</gene>
<evidence type="ECO:0000256" key="1">
    <source>
        <dbReference type="ARBA" id="ARBA00011738"/>
    </source>
</evidence>
<evidence type="ECO:0000313" key="3">
    <source>
        <dbReference type="EMBL" id="QXE92644.1"/>
    </source>
</evidence>
<organism evidence="3 4">
    <name type="scientific">Geomonas subterranea</name>
    <dbReference type="NCBI Taxonomy" id="2847989"/>
    <lineage>
        <taxon>Bacteria</taxon>
        <taxon>Pseudomonadati</taxon>
        <taxon>Thermodesulfobacteriota</taxon>
        <taxon>Desulfuromonadia</taxon>
        <taxon>Geobacterales</taxon>
        <taxon>Geobacteraceae</taxon>
        <taxon>Geomonas</taxon>
    </lineage>
</organism>
<feature type="domain" description="Metallo-beta-lactamase" evidence="2">
    <location>
        <begin position="26"/>
        <end position="199"/>
    </location>
</feature>
<dbReference type="PANTHER" id="PTHR23200">
    <property type="entry name" value="METALLO-BETA-LACTAMASE DOMAIN-CONTAINING PROTEIN 1"/>
    <property type="match status" value="1"/>
</dbReference>
<evidence type="ECO:0000313" key="4">
    <source>
        <dbReference type="Proteomes" id="UP000683559"/>
    </source>
</evidence>
<dbReference type="RefSeq" id="WP_217289192.1">
    <property type="nucleotide sequence ID" value="NZ_CP078096.1"/>
</dbReference>
<protein>
    <submittedName>
        <fullName evidence="3">MBL fold metallo-hydrolase</fullName>
    </submittedName>
</protein>
<dbReference type="Proteomes" id="UP000683559">
    <property type="component" value="Chromosome"/>
</dbReference>
<comment type="subunit">
    <text evidence="1">Homodimer.</text>
</comment>
<dbReference type="InterPro" id="IPR001279">
    <property type="entry name" value="Metallo-B-lactamas"/>
</dbReference>